<keyword evidence="11" id="KW-1185">Reference proteome</keyword>
<evidence type="ECO:0000256" key="5">
    <source>
        <dbReference type="ARBA" id="ARBA00022989"/>
    </source>
</evidence>
<dbReference type="PANTHER" id="PTHR43744">
    <property type="entry name" value="ABC TRANSPORTER PERMEASE PROTEIN MG189-RELATED-RELATED"/>
    <property type="match status" value="1"/>
</dbReference>
<feature type="transmembrane region" description="Helical" evidence="7">
    <location>
        <begin position="133"/>
        <end position="154"/>
    </location>
</feature>
<keyword evidence="4 7" id="KW-0812">Transmembrane</keyword>
<reference evidence="10" key="2">
    <citation type="submission" date="2020-09" db="EMBL/GenBank/DDBJ databases">
        <authorList>
            <person name="Sun Q."/>
            <person name="Zhou Y."/>
        </authorList>
    </citation>
    <scope>NUCLEOTIDE SEQUENCE</scope>
    <source>
        <strain evidence="10">CGMCC 4.7299</strain>
    </source>
</reference>
<proteinExistence type="inferred from homology"/>
<dbReference type="PANTHER" id="PTHR43744:SF4">
    <property type="entry name" value="OSMOPROTECTIVE COMPOUNDS UPTAKE PERMEASE PROTEIN GGTD"/>
    <property type="match status" value="1"/>
</dbReference>
<keyword evidence="3" id="KW-1003">Cell membrane</keyword>
<dbReference type="Proteomes" id="UP000656042">
    <property type="component" value="Unassembled WGS sequence"/>
</dbReference>
<keyword evidence="5 7" id="KW-1133">Transmembrane helix</keyword>
<sequence>MSATSAPITTTPPVTPPEVSAAGKARKRLSSPWASLIAVVLAVLWTVPTFGLLVSSFRPRSDVRRSGWWTFFNDPTFTLDNYRDVLDTSNSASLGNYFVNSFVITIPAVIIPITLACLAAYAFAWIKFPGRDVLFVAVFALQIVPIQVTLIPLLRLYVDAGIAGTFWPIWLSHSIFALPLAVFLLHNFMKEIPSGLLEAARVDGAGHVSIFFKVLLPLLRPALAAFGIFQFLWVWNDLLVALTFAGGGDTVAPIIVGLANLSGTRGTAWHLLSAGAFISILVPMTVFLLLQRYFVRGLLAGSVKG</sequence>
<name>A0A8J3C471_9ACTN</name>
<dbReference type="Pfam" id="PF00528">
    <property type="entry name" value="BPD_transp_1"/>
    <property type="match status" value="1"/>
</dbReference>
<dbReference type="InterPro" id="IPR035906">
    <property type="entry name" value="MetI-like_sf"/>
</dbReference>
<comment type="subcellular location">
    <subcellularLocation>
        <location evidence="1 7">Cell membrane</location>
        <topology evidence="1 7">Multi-pass membrane protein</topology>
    </subcellularLocation>
</comment>
<feature type="transmembrane region" description="Helical" evidence="7">
    <location>
        <begin position="33"/>
        <end position="54"/>
    </location>
</feature>
<feature type="domain" description="ABC transmembrane type-1" evidence="9">
    <location>
        <begin position="98"/>
        <end position="290"/>
    </location>
</feature>
<feature type="transmembrane region" description="Helical" evidence="7">
    <location>
        <begin position="166"/>
        <end position="189"/>
    </location>
</feature>
<dbReference type="InterPro" id="IPR000515">
    <property type="entry name" value="MetI-like"/>
</dbReference>
<feature type="region of interest" description="Disordered" evidence="8">
    <location>
        <begin position="1"/>
        <end position="21"/>
    </location>
</feature>
<keyword evidence="2 7" id="KW-0813">Transport</keyword>
<evidence type="ECO:0000256" key="8">
    <source>
        <dbReference type="SAM" id="MobiDB-lite"/>
    </source>
</evidence>
<dbReference type="SUPFAM" id="SSF161098">
    <property type="entry name" value="MetI-like"/>
    <property type="match status" value="1"/>
</dbReference>
<evidence type="ECO:0000256" key="4">
    <source>
        <dbReference type="ARBA" id="ARBA00022692"/>
    </source>
</evidence>
<accession>A0A8J3C471</accession>
<evidence type="ECO:0000256" key="2">
    <source>
        <dbReference type="ARBA" id="ARBA00022448"/>
    </source>
</evidence>
<feature type="transmembrane region" description="Helical" evidence="7">
    <location>
        <begin position="239"/>
        <end position="261"/>
    </location>
</feature>
<dbReference type="GO" id="GO:0005886">
    <property type="term" value="C:plasma membrane"/>
    <property type="evidence" value="ECO:0007669"/>
    <property type="project" value="UniProtKB-SubCell"/>
</dbReference>
<comment type="caution">
    <text evidence="10">The sequence shown here is derived from an EMBL/GenBank/DDBJ whole genome shotgun (WGS) entry which is preliminary data.</text>
</comment>
<evidence type="ECO:0000256" key="1">
    <source>
        <dbReference type="ARBA" id="ARBA00004651"/>
    </source>
</evidence>
<feature type="transmembrane region" description="Helical" evidence="7">
    <location>
        <begin position="210"/>
        <end position="233"/>
    </location>
</feature>
<keyword evidence="6 7" id="KW-0472">Membrane</keyword>
<evidence type="ECO:0000259" key="9">
    <source>
        <dbReference type="PROSITE" id="PS50928"/>
    </source>
</evidence>
<evidence type="ECO:0000256" key="6">
    <source>
        <dbReference type="ARBA" id="ARBA00023136"/>
    </source>
</evidence>
<dbReference type="EMBL" id="BMMX01000027">
    <property type="protein sequence ID" value="GGL07339.1"/>
    <property type="molecule type" value="Genomic_DNA"/>
</dbReference>
<evidence type="ECO:0000256" key="3">
    <source>
        <dbReference type="ARBA" id="ARBA00022475"/>
    </source>
</evidence>
<dbReference type="AlphaFoldDB" id="A0A8J3C471"/>
<organism evidence="10 11">
    <name type="scientific">Mangrovihabitans endophyticus</name>
    <dbReference type="NCBI Taxonomy" id="1751298"/>
    <lineage>
        <taxon>Bacteria</taxon>
        <taxon>Bacillati</taxon>
        <taxon>Actinomycetota</taxon>
        <taxon>Actinomycetes</taxon>
        <taxon>Micromonosporales</taxon>
        <taxon>Micromonosporaceae</taxon>
        <taxon>Mangrovihabitans</taxon>
    </lineage>
</organism>
<feature type="transmembrane region" description="Helical" evidence="7">
    <location>
        <begin position="268"/>
        <end position="290"/>
    </location>
</feature>
<comment type="similarity">
    <text evidence="7">Belongs to the binding-protein-dependent transport system permease family.</text>
</comment>
<reference evidence="10" key="1">
    <citation type="journal article" date="2014" name="Int. J. Syst. Evol. Microbiol.">
        <title>Complete genome sequence of Corynebacterium casei LMG S-19264T (=DSM 44701T), isolated from a smear-ripened cheese.</title>
        <authorList>
            <consortium name="US DOE Joint Genome Institute (JGI-PGF)"/>
            <person name="Walter F."/>
            <person name="Albersmeier A."/>
            <person name="Kalinowski J."/>
            <person name="Ruckert C."/>
        </authorList>
    </citation>
    <scope>NUCLEOTIDE SEQUENCE</scope>
    <source>
        <strain evidence="10">CGMCC 4.7299</strain>
    </source>
</reference>
<dbReference type="CDD" id="cd06261">
    <property type="entry name" value="TM_PBP2"/>
    <property type="match status" value="1"/>
</dbReference>
<protein>
    <submittedName>
        <fullName evidence="10">Sugar ABC transporter permease</fullName>
    </submittedName>
</protein>
<dbReference type="GO" id="GO:0055085">
    <property type="term" value="P:transmembrane transport"/>
    <property type="evidence" value="ECO:0007669"/>
    <property type="project" value="InterPro"/>
</dbReference>
<dbReference type="PROSITE" id="PS50928">
    <property type="entry name" value="ABC_TM1"/>
    <property type="match status" value="1"/>
</dbReference>
<evidence type="ECO:0000256" key="7">
    <source>
        <dbReference type="RuleBase" id="RU363032"/>
    </source>
</evidence>
<evidence type="ECO:0000313" key="11">
    <source>
        <dbReference type="Proteomes" id="UP000656042"/>
    </source>
</evidence>
<gene>
    <name evidence="10" type="ORF">GCM10012284_47020</name>
</gene>
<dbReference type="Gene3D" id="1.10.3720.10">
    <property type="entry name" value="MetI-like"/>
    <property type="match status" value="1"/>
</dbReference>
<feature type="transmembrane region" description="Helical" evidence="7">
    <location>
        <begin position="102"/>
        <end position="126"/>
    </location>
</feature>
<evidence type="ECO:0000313" key="10">
    <source>
        <dbReference type="EMBL" id="GGL07339.1"/>
    </source>
</evidence>